<dbReference type="RefSeq" id="WP_095656773.1">
    <property type="nucleotide sequence ID" value="NZ_NPOA01000013.1"/>
</dbReference>
<evidence type="ECO:0008006" key="3">
    <source>
        <dbReference type="Google" id="ProtNLM"/>
    </source>
</evidence>
<dbReference type="OrthoDB" id="1493607at2"/>
<dbReference type="AlphaFoldDB" id="A0A2A2I9P4"/>
<comment type="caution">
    <text evidence="1">The sequence shown here is derived from an EMBL/GenBank/DDBJ whole genome shotgun (WGS) entry which is preliminary data.</text>
</comment>
<gene>
    <name evidence="1" type="ORF">CIL05_17135</name>
</gene>
<evidence type="ECO:0000313" key="2">
    <source>
        <dbReference type="Proteomes" id="UP000218887"/>
    </source>
</evidence>
<proteinExistence type="predicted"/>
<dbReference type="Proteomes" id="UP000218887">
    <property type="component" value="Unassembled WGS sequence"/>
</dbReference>
<keyword evidence="2" id="KW-1185">Reference proteome</keyword>
<name>A0A2A2I9P4_9BACI</name>
<sequence length="76" mass="9060">MMAALYANDCEVLDKKIVNKIYTHDLTRLLGVIGASRPEQIKVNWSVVRDWSEKDRYIRYTNEETEDIFRGSQRFY</sequence>
<protein>
    <recommendedName>
        <fullName evidence="3">HEPN domain-containing protein</fullName>
    </recommendedName>
</protein>
<dbReference type="EMBL" id="NPOA01000013">
    <property type="protein sequence ID" value="PAV28357.1"/>
    <property type="molecule type" value="Genomic_DNA"/>
</dbReference>
<accession>A0A2A2I9P4</accession>
<reference evidence="1 2" key="1">
    <citation type="submission" date="2017-08" db="EMBL/GenBank/DDBJ databases">
        <title>Virgibacillus indicus sp. nov. and Virgibacillus profoundi sp. nov, two moderately halophilic bacteria isolated from marine sediment by using the Microfluidic Streak Plate.</title>
        <authorList>
            <person name="Xu B."/>
            <person name="Hu B."/>
            <person name="Wang J."/>
            <person name="Zhu Y."/>
            <person name="Huang L."/>
            <person name="Du W."/>
            <person name="Huang Y."/>
        </authorList>
    </citation>
    <scope>NUCLEOTIDE SEQUENCE [LARGE SCALE GENOMIC DNA]</scope>
    <source>
        <strain evidence="1 2">IO3-P3-H5</strain>
    </source>
</reference>
<organism evidence="1 2">
    <name type="scientific">Virgibacillus profundi</name>
    <dbReference type="NCBI Taxonomy" id="2024555"/>
    <lineage>
        <taxon>Bacteria</taxon>
        <taxon>Bacillati</taxon>
        <taxon>Bacillota</taxon>
        <taxon>Bacilli</taxon>
        <taxon>Bacillales</taxon>
        <taxon>Bacillaceae</taxon>
        <taxon>Virgibacillus</taxon>
    </lineage>
</organism>
<evidence type="ECO:0000313" key="1">
    <source>
        <dbReference type="EMBL" id="PAV28357.1"/>
    </source>
</evidence>